<dbReference type="InterPro" id="IPR016181">
    <property type="entry name" value="Acyl_CoA_acyltransferase"/>
</dbReference>
<dbReference type="InterPro" id="IPR000182">
    <property type="entry name" value="GNAT_dom"/>
</dbReference>
<dbReference type="PROSITE" id="PS51186">
    <property type="entry name" value="GNAT"/>
    <property type="match status" value="1"/>
</dbReference>
<protein>
    <submittedName>
        <fullName evidence="4">Ribosomal protein S18 acetylase RimI-like enzyme</fullName>
    </submittedName>
</protein>
<comment type="caution">
    <text evidence="4">The sequence shown here is derived from an EMBL/GenBank/DDBJ whole genome shotgun (WGS) entry which is preliminary data.</text>
</comment>
<dbReference type="InterPro" id="IPR050832">
    <property type="entry name" value="Bact_Acetyltransf"/>
</dbReference>
<sequence length="218" mass="24020">MNIQPTRHDASVQAAWRPTRPARLGRLRPGFGNKVRRHRNMSDHLHVRRVSASDDLHALTELIHAAYAPHAATGLRYWATHQSVADTEKRIARGVCFVGELGGEIIATIALARPDPASKVELLREPHTWSFGQFAVAPFHKGRGFGKQLHDTALLEAATLGCQVMALHTAQPAVALINMYRSWGYIQVGTCDWRPHTNFLSILMSKAVPSGTEARGAV</sequence>
<evidence type="ECO:0000313" key="5">
    <source>
        <dbReference type="Proteomes" id="UP000293671"/>
    </source>
</evidence>
<evidence type="ECO:0000256" key="2">
    <source>
        <dbReference type="ARBA" id="ARBA00023315"/>
    </source>
</evidence>
<name>A0A4Q7W0L4_9BURK</name>
<keyword evidence="4" id="KW-0687">Ribonucleoprotein</keyword>
<dbReference type="SUPFAM" id="SSF55729">
    <property type="entry name" value="Acyl-CoA N-acyltransferases (Nat)"/>
    <property type="match status" value="1"/>
</dbReference>
<evidence type="ECO:0000256" key="1">
    <source>
        <dbReference type="ARBA" id="ARBA00022679"/>
    </source>
</evidence>
<keyword evidence="1" id="KW-0808">Transferase</keyword>
<feature type="domain" description="N-acetyltransferase" evidence="3">
    <location>
        <begin position="45"/>
        <end position="209"/>
    </location>
</feature>
<dbReference type="PANTHER" id="PTHR43877">
    <property type="entry name" value="AMINOALKYLPHOSPHONATE N-ACETYLTRANSFERASE-RELATED-RELATED"/>
    <property type="match status" value="1"/>
</dbReference>
<dbReference type="EMBL" id="SHKP01000004">
    <property type="protein sequence ID" value="RZU02543.1"/>
    <property type="molecule type" value="Genomic_DNA"/>
</dbReference>
<keyword evidence="5" id="KW-1185">Reference proteome</keyword>
<keyword evidence="2" id="KW-0012">Acyltransferase</keyword>
<dbReference type="Proteomes" id="UP000293671">
    <property type="component" value="Unassembled WGS sequence"/>
</dbReference>
<keyword evidence="4" id="KW-0689">Ribosomal protein</keyword>
<dbReference type="GO" id="GO:0005840">
    <property type="term" value="C:ribosome"/>
    <property type="evidence" value="ECO:0007669"/>
    <property type="project" value="UniProtKB-KW"/>
</dbReference>
<dbReference type="AlphaFoldDB" id="A0A4Q7W0L4"/>
<accession>A0A4Q7W0L4</accession>
<dbReference type="GO" id="GO:0016747">
    <property type="term" value="F:acyltransferase activity, transferring groups other than amino-acyl groups"/>
    <property type="evidence" value="ECO:0007669"/>
    <property type="project" value="InterPro"/>
</dbReference>
<evidence type="ECO:0000259" key="3">
    <source>
        <dbReference type="PROSITE" id="PS51186"/>
    </source>
</evidence>
<evidence type="ECO:0000313" key="4">
    <source>
        <dbReference type="EMBL" id="RZU02543.1"/>
    </source>
</evidence>
<dbReference type="CDD" id="cd04301">
    <property type="entry name" value="NAT_SF"/>
    <property type="match status" value="1"/>
</dbReference>
<organism evidence="4 5">
    <name type="scientific">Rivibacter subsaxonicus</name>
    <dbReference type="NCBI Taxonomy" id="457575"/>
    <lineage>
        <taxon>Bacteria</taxon>
        <taxon>Pseudomonadati</taxon>
        <taxon>Pseudomonadota</taxon>
        <taxon>Betaproteobacteria</taxon>
        <taxon>Burkholderiales</taxon>
        <taxon>Rivibacter</taxon>
    </lineage>
</organism>
<reference evidence="4 5" key="1">
    <citation type="submission" date="2019-02" db="EMBL/GenBank/DDBJ databases">
        <title>Genomic Encyclopedia of Type Strains, Phase IV (KMG-IV): sequencing the most valuable type-strain genomes for metagenomic binning, comparative biology and taxonomic classification.</title>
        <authorList>
            <person name="Goeker M."/>
        </authorList>
    </citation>
    <scope>NUCLEOTIDE SEQUENCE [LARGE SCALE GENOMIC DNA]</scope>
    <source>
        <strain evidence="4 5">DSM 19570</strain>
    </source>
</reference>
<dbReference type="Gene3D" id="3.40.630.30">
    <property type="match status" value="1"/>
</dbReference>
<proteinExistence type="predicted"/>
<gene>
    <name evidence="4" type="ORF">EV670_0571</name>
</gene>
<dbReference type="Pfam" id="PF00583">
    <property type="entry name" value="Acetyltransf_1"/>
    <property type="match status" value="1"/>
</dbReference>